<accession>A0A517XTB1</accession>
<reference evidence="1 2" key="1">
    <citation type="submission" date="2019-02" db="EMBL/GenBank/DDBJ databases">
        <title>Deep-cultivation of Planctomycetes and their phenomic and genomic characterization uncovers novel biology.</title>
        <authorList>
            <person name="Wiegand S."/>
            <person name="Jogler M."/>
            <person name="Boedeker C."/>
            <person name="Pinto D."/>
            <person name="Vollmers J."/>
            <person name="Rivas-Marin E."/>
            <person name="Kohn T."/>
            <person name="Peeters S.H."/>
            <person name="Heuer A."/>
            <person name="Rast P."/>
            <person name="Oberbeckmann S."/>
            <person name="Bunk B."/>
            <person name="Jeske O."/>
            <person name="Meyerdierks A."/>
            <person name="Storesund J.E."/>
            <person name="Kallscheuer N."/>
            <person name="Luecker S."/>
            <person name="Lage O.M."/>
            <person name="Pohl T."/>
            <person name="Merkel B.J."/>
            <person name="Hornburger P."/>
            <person name="Mueller R.-W."/>
            <person name="Bruemmer F."/>
            <person name="Labrenz M."/>
            <person name="Spormann A.M."/>
            <person name="Op den Camp H."/>
            <person name="Overmann J."/>
            <person name="Amann R."/>
            <person name="Jetten M.S.M."/>
            <person name="Mascher T."/>
            <person name="Medema M.H."/>
            <person name="Devos D.P."/>
            <person name="Kaster A.-K."/>
            <person name="Ovreas L."/>
            <person name="Rohde M."/>
            <person name="Galperin M.Y."/>
            <person name="Jogler C."/>
        </authorList>
    </citation>
    <scope>NUCLEOTIDE SEQUENCE [LARGE SCALE GENOMIC DNA]</scope>
    <source>
        <strain evidence="1 2">ETA_A1</strain>
    </source>
</reference>
<evidence type="ECO:0000313" key="1">
    <source>
        <dbReference type="EMBL" id="QDU20737.1"/>
    </source>
</evidence>
<proteinExistence type="predicted"/>
<sequence>MTTLTGDRPEGETLMRVAHRLLECTRGRLILAARRALLTRLLTHPTATIDDVRVVVAVPPGFDPKLFGPVAGPLARAGIIRATGYARTGRAVGHARPVTVWELADRTAAVAWLATNPATGDTIAAEGGGQ</sequence>
<dbReference type="AlphaFoldDB" id="A0A517XTB1"/>
<organism evidence="1 2">
    <name type="scientific">Urbifossiella limnaea</name>
    <dbReference type="NCBI Taxonomy" id="2528023"/>
    <lineage>
        <taxon>Bacteria</taxon>
        <taxon>Pseudomonadati</taxon>
        <taxon>Planctomycetota</taxon>
        <taxon>Planctomycetia</taxon>
        <taxon>Gemmatales</taxon>
        <taxon>Gemmataceae</taxon>
        <taxon>Urbifossiella</taxon>
    </lineage>
</organism>
<dbReference type="Proteomes" id="UP000319576">
    <property type="component" value="Chromosome"/>
</dbReference>
<name>A0A517XTB1_9BACT</name>
<keyword evidence="2" id="KW-1185">Reference proteome</keyword>
<gene>
    <name evidence="1" type="ORF">ETAA1_26960</name>
</gene>
<dbReference type="EMBL" id="CP036273">
    <property type="protein sequence ID" value="QDU20737.1"/>
    <property type="molecule type" value="Genomic_DNA"/>
</dbReference>
<dbReference type="KEGG" id="uli:ETAA1_26960"/>
<evidence type="ECO:0000313" key="2">
    <source>
        <dbReference type="Proteomes" id="UP000319576"/>
    </source>
</evidence>
<protein>
    <submittedName>
        <fullName evidence="1">Uncharacterized protein</fullName>
    </submittedName>
</protein>